<evidence type="ECO:0000256" key="6">
    <source>
        <dbReference type="ARBA" id="ARBA00022781"/>
    </source>
</evidence>
<feature type="compositionally biased region" description="Basic and acidic residues" evidence="13">
    <location>
        <begin position="273"/>
        <end position="285"/>
    </location>
</feature>
<comment type="similarity">
    <text evidence="2 11 12">Belongs to the ATPase A chain family.</text>
</comment>
<evidence type="ECO:0000256" key="7">
    <source>
        <dbReference type="ARBA" id="ARBA00022989"/>
    </source>
</evidence>
<dbReference type="GO" id="GO:0042777">
    <property type="term" value="P:proton motive force-driven plasma membrane ATP synthesis"/>
    <property type="evidence" value="ECO:0007669"/>
    <property type="project" value="TreeGrafter"/>
</dbReference>
<dbReference type="AlphaFoldDB" id="A0A6G6WER3"/>
<evidence type="ECO:0000256" key="3">
    <source>
        <dbReference type="ARBA" id="ARBA00022448"/>
    </source>
</evidence>
<evidence type="ECO:0000313" key="15">
    <source>
        <dbReference type="Proteomes" id="UP000502996"/>
    </source>
</evidence>
<dbReference type="InterPro" id="IPR000568">
    <property type="entry name" value="ATP_synth_F0_asu"/>
</dbReference>
<dbReference type="InterPro" id="IPR045082">
    <property type="entry name" value="ATP_syn_F0_a_bact/chloroplast"/>
</dbReference>
<dbReference type="GO" id="GO:0045259">
    <property type="term" value="C:proton-transporting ATP synthase complex"/>
    <property type="evidence" value="ECO:0007669"/>
    <property type="project" value="UniProtKB-KW"/>
</dbReference>
<dbReference type="EMBL" id="CP049257">
    <property type="protein sequence ID" value="QIG43831.1"/>
    <property type="molecule type" value="Genomic_DNA"/>
</dbReference>
<keyword evidence="4 11" id="KW-0138">CF(0)</keyword>
<comment type="function">
    <text evidence="11 12">Key component of the proton channel; it plays a direct role in the translocation of protons across the membrane.</text>
</comment>
<name>A0A6G6WER3_9ACTN</name>
<dbReference type="SUPFAM" id="SSF81336">
    <property type="entry name" value="F1F0 ATP synthase subunit A"/>
    <property type="match status" value="1"/>
</dbReference>
<proteinExistence type="inferred from homology"/>
<accession>A0A6G6WER3</accession>
<dbReference type="KEGG" id="nano:G5V58_14580"/>
<dbReference type="PANTHER" id="PTHR42823:SF3">
    <property type="entry name" value="ATP SYNTHASE SUBUNIT A, CHLOROPLASTIC"/>
    <property type="match status" value="1"/>
</dbReference>
<keyword evidence="9 11" id="KW-0472">Membrane</keyword>
<dbReference type="Pfam" id="PF00119">
    <property type="entry name" value="ATP-synt_A"/>
    <property type="match status" value="1"/>
</dbReference>
<evidence type="ECO:0000256" key="4">
    <source>
        <dbReference type="ARBA" id="ARBA00022547"/>
    </source>
</evidence>
<feature type="transmembrane region" description="Helical" evidence="11">
    <location>
        <begin position="114"/>
        <end position="134"/>
    </location>
</feature>
<dbReference type="HAMAP" id="MF_01393">
    <property type="entry name" value="ATP_synth_a_bact"/>
    <property type="match status" value="1"/>
</dbReference>
<evidence type="ECO:0000256" key="13">
    <source>
        <dbReference type="SAM" id="MobiDB-lite"/>
    </source>
</evidence>
<evidence type="ECO:0000256" key="10">
    <source>
        <dbReference type="ARBA" id="ARBA00023310"/>
    </source>
</evidence>
<feature type="transmembrane region" description="Helical" evidence="11">
    <location>
        <begin position="245"/>
        <end position="263"/>
    </location>
</feature>
<dbReference type="GO" id="GO:0005886">
    <property type="term" value="C:plasma membrane"/>
    <property type="evidence" value="ECO:0007669"/>
    <property type="project" value="UniProtKB-SubCell"/>
</dbReference>
<dbReference type="NCBIfam" id="TIGR01131">
    <property type="entry name" value="ATP_synt_6_or_A"/>
    <property type="match status" value="1"/>
</dbReference>
<dbReference type="InterPro" id="IPR023011">
    <property type="entry name" value="ATP_synth_F0_asu_AS"/>
</dbReference>
<evidence type="ECO:0000256" key="5">
    <source>
        <dbReference type="ARBA" id="ARBA00022692"/>
    </source>
</evidence>
<keyword evidence="7 11" id="KW-1133">Transmembrane helix</keyword>
<gene>
    <name evidence="11 14" type="primary">atpB</name>
    <name evidence="14" type="ORF">G5V58_14580</name>
</gene>
<comment type="subcellular location">
    <subcellularLocation>
        <location evidence="11 12">Cell membrane</location>
        <topology evidence="11 12">Multi-pass membrane protein</topology>
    </subcellularLocation>
    <subcellularLocation>
        <location evidence="1">Membrane</location>
        <topology evidence="1">Multi-pass membrane protein</topology>
    </subcellularLocation>
</comment>
<feature type="transmembrane region" description="Helical" evidence="11">
    <location>
        <begin position="154"/>
        <end position="172"/>
    </location>
</feature>
<evidence type="ECO:0000313" key="14">
    <source>
        <dbReference type="EMBL" id="QIG43831.1"/>
    </source>
</evidence>
<keyword evidence="11" id="KW-1003">Cell membrane</keyword>
<dbReference type="RefSeq" id="WP_165234109.1">
    <property type="nucleotide sequence ID" value="NZ_CP049257.1"/>
</dbReference>
<sequence>MTLRNLSIASLVVFVAALATGTVLNLTSDEKRNTEIEIGHHVTAGRGFMTFNLDTIWTTAIAGVAVLLLGFLAKRALTRNPDDHVPTKLQLFWEAIVKQVNEQVADNLGKVHPYVTPLAISLFFFILFANWLELLPTELNHDTHLTPAPTADTNLTYALALLTMVSVWVYGIRQQGARGYFGHFFANGPLLAPLNILEELIKPVTLALRLFGNIFAGGIMLALIGLLPVYVLWAPNLIWKLFDMAIGGIQAFIFALLTVLYFAMAGAGHGDDHAEEHGHDAKSAEKTPVPAS</sequence>
<keyword evidence="5 11" id="KW-0812">Transmembrane</keyword>
<dbReference type="Proteomes" id="UP000502996">
    <property type="component" value="Chromosome"/>
</dbReference>
<evidence type="ECO:0000256" key="2">
    <source>
        <dbReference type="ARBA" id="ARBA00006810"/>
    </source>
</evidence>
<dbReference type="PANTHER" id="PTHR42823">
    <property type="entry name" value="ATP SYNTHASE SUBUNIT A, CHLOROPLASTIC"/>
    <property type="match status" value="1"/>
</dbReference>
<dbReference type="InterPro" id="IPR035908">
    <property type="entry name" value="F0_ATP_A_sf"/>
</dbReference>
<evidence type="ECO:0000256" key="12">
    <source>
        <dbReference type="RuleBase" id="RU000483"/>
    </source>
</evidence>
<evidence type="ECO:0000256" key="1">
    <source>
        <dbReference type="ARBA" id="ARBA00004141"/>
    </source>
</evidence>
<reference evidence="14 15" key="1">
    <citation type="submission" date="2020-02" db="EMBL/GenBank/DDBJ databases">
        <title>Full genome sequence of Nocardioides sp. R-3366.</title>
        <authorList>
            <person name="Im W.-T."/>
        </authorList>
    </citation>
    <scope>NUCLEOTIDE SEQUENCE [LARGE SCALE GENOMIC DNA]</scope>
    <source>
        <strain evidence="14 15">R-3366</strain>
    </source>
</reference>
<protein>
    <recommendedName>
        <fullName evidence="11 12">ATP synthase subunit a</fullName>
    </recommendedName>
    <alternativeName>
        <fullName evidence="11">ATP synthase F0 sector subunit a</fullName>
    </alternativeName>
    <alternativeName>
        <fullName evidence="11">F-ATPase subunit 6</fullName>
    </alternativeName>
</protein>
<dbReference type="PROSITE" id="PS00449">
    <property type="entry name" value="ATPASE_A"/>
    <property type="match status" value="1"/>
</dbReference>
<feature type="transmembrane region" description="Helical" evidence="11">
    <location>
        <begin position="55"/>
        <end position="73"/>
    </location>
</feature>
<keyword evidence="10 11" id="KW-0066">ATP synthesis</keyword>
<keyword evidence="15" id="KW-1185">Reference proteome</keyword>
<dbReference type="GO" id="GO:0046933">
    <property type="term" value="F:proton-transporting ATP synthase activity, rotational mechanism"/>
    <property type="evidence" value="ECO:0007669"/>
    <property type="project" value="UniProtKB-UniRule"/>
</dbReference>
<organism evidence="14 15">
    <name type="scientific">Nocardioides anomalus</name>
    <dbReference type="NCBI Taxonomy" id="2712223"/>
    <lineage>
        <taxon>Bacteria</taxon>
        <taxon>Bacillati</taxon>
        <taxon>Actinomycetota</taxon>
        <taxon>Actinomycetes</taxon>
        <taxon>Propionibacteriales</taxon>
        <taxon>Nocardioidaceae</taxon>
        <taxon>Nocardioides</taxon>
    </lineage>
</organism>
<feature type="transmembrane region" description="Helical" evidence="11">
    <location>
        <begin position="210"/>
        <end position="233"/>
    </location>
</feature>
<evidence type="ECO:0000256" key="8">
    <source>
        <dbReference type="ARBA" id="ARBA00023065"/>
    </source>
</evidence>
<feature type="region of interest" description="Disordered" evidence="13">
    <location>
        <begin position="273"/>
        <end position="292"/>
    </location>
</feature>
<evidence type="ECO:0000256" key="9">
    <source>
        <dbReference type="ARBA" id="ARBA00023136"/>
    </source>
</evidence>
<keyword evidence="6 11" id="KW-0375">Hydrogen ion transport</keyword>
<keyword evidence="8 11" id="KW-0406">Ion transport</keyword>
<evidence type="ECO:0000256" key="11">
    <source>
        <dbReference type="HAMAP-Rule" id="MF_01393"/>
    </source>
</evidence>
<dbReference type="PRINTS" id="PR00123">
    <property type="entry name" value="ATPASEA"/>
</dbReference>
<dbReference type="Gene3D" id="1.20.120.220">
    <property type="entry name" value="ATP synthase, F0 complex, subunit A"/>
    <property type="match status" value="1"/>
</dbReference>
<dbReference type="CDD" id="cd00310">
    <property type="entry name" value="ATP-synt_Fo_a_6"/>
    <property type="match status" value="1"/>
</dbReference>
<keyword evidence="3 11" id="KW-0813">Transport</keyword>